<reference evidence="16" key="1">
    <citation type="submission" date="2015-11" db="EMBL/GenBank/DDBJ databases">
        <authorList>
            <person name="Varghese N."/>
        </authorList>
    </citation>
    <scope>NUCLEOTIDE SEQUENCE [LARGE SCALE GENOMIC DNA]</scope>
    <source>
        <strain evidence="16">DSM 45899</strain>
    </source>
</reference>
<dbReference type="PANTHER" id="PTHR42801">
    <property type="entry name" value="THIOREDOXIN-DEPENDENT PEROXIDE REDUCTASE"/>
    <property type="match status" value="1"/>
</dbReference>
<keyword evidence="8" id="KW-0676">Redox-active center</keyword>
<feature type="domain" description="Thioredoxin" evidence="14">
    <location>
        <begin position="4"/>
        <end position="157"/>
    </location>
</feature>
<keyword evidence="5" id="KW-0049">Antioxidant</keyword>
<evidence type="ECO:0000256" key="9">
    <source>
        <dbReference type="ARBA" id="ARBA00032824"/>
    </source>
</evidence>
<gene>
    <name evidence="15" type="ORF">Ga0074812_102163</name>
</gene>
<dbReference type="PANTHER" id="PTHR42801:SF4">
    <property type="entry name" value="AHPC_TSA FAMILY PROTEIN"/>
    <property type="match status" value="1"/>
</dbReference>
<evidence type="ECO:0000256" key="8">
    <source>
        <dbReference type="ARBA" id="ARBA00023284"/>
    </source>
</evidence>
<evidence type="ECO:0000256" key="3">
    <source>
        <dbReference type="ARBA" id="ARBA00013017"/>
    </source>
</evidence>
<keyword evidence="6" id="KW-0560">Oxidoreductase</keyword>
<dbReference type="GO" id="GO:0005737">
    <property type="term" value="C:cytoplasm"/>
    <property type="evidence" value="ECO:0007669"/>
    <property type="project" value="TreeGrafter"/>
</dbReference>
<organism evidence="15 16">
    <name type="scientific">Parafrankia irregularis</name>
    <dbReference type="NCBI Taxonomy" id="795642"/>
    <lineage>
        <taxon>Bacteria</taxon>
        <taxon>Bacillati</taxon>
        <taxon>Actinomycetota</taxon>
        <taxon>Actinomycetes</taxon>
        <taxon>Frankiales</taxon>
        <taxon>Frankiaceae</taxon>
        <taxon>Parafrankia</taxon>
    </lineage>
</organism>
<feature type="active site" description="Cysteine sulfenic acid (-SOH) intermediate; for peroxidase activity" evidence="13">
    <location>
        <position position="53"/>
    </location>
</feature>
<evidence type="ECO:0000256" key="1">
    <source>
        <dbReference type="ARBA" id="ARBA00003330"/>
    </source>
</evidence>
<dbReference type="PIRSF" id="PIRSF000239">
    <property type="entry name" value="AHPC"/>
    <property type="match status" value="1"/>
</dbReference>
<dbReference type="PROSITE" id="PS51352">
    <property type="entry name" value="THIOREDOXIN_2"/>
    <property type="match status" value="1"/>
</dbReference>
<evidence type="ECO:0000256" key="10">
    <source>
        <dbReference type="ARBA" id="ARBA00038489"/>
    </source>
</evidence>
<evidence type="ECO:0000313" key="16">
    <source>
        <dbReference type="Proteomes" id="UP000198802"/>
    </source>
</evidence>
<comment type="catalytic activity">
    <reaction evidence="12">
        <text>a hydroperoxide + [thioredoxin]-dithiol = an alcohol + [thioredoxin]-disulfide + H2O</text>
        <dbReference type="Rhea" id="RHEA:62620"/>
        <dbReference type="Rhea" id="RHEA-COMP:10698"/>
        <dbReference type="Rhea" id="RHEA-COMP:10700"/>
        <dbReference type="ChEBI" id="CHEBI:15377"/>
        <dbReference type="ChEBI" id="CHEBI:29950"/>
        <dbReference type="ChEBI" id="CHEBI:30879"/>
        <dbReference type="ChEBI" id="CHEBI:35924"/>
        <dbReference type="ChEBI" id="CHEBI:50058"/>
        <dbReference type="EC" id="1.11.1.24"/>
    </reaction>
</comment>
<dbReference type="InterPro" id="IPR036249">
    <property type="entry name" value="Thioredoxin-like_sf"/>
</dbReference>
<dbReference type="GO" id="GO:0045454">
    <property type="term" value="P:cell redox homeostasis"/>
    <property type="evidence" value="ECO:0007669"/>
    <property type="project" value="TreeGrafter"/>
</dbReference>
<evidence type="ECO:0000256" key="6">
    <source>
        <dbReference type="ARBA" id="ARBA00023002"/>
    </source>
</evidence>
<evidence type="ECO:0000259" key="14">
    <source>
        <dbReference type="PROSITE" id="PS51352"/>
    </source>
</evidence>
<dbReference type="AlphaFoldDB" id="A0A0S4QFA7"/>
<keyword evidence="4" id="KW-0575">Peroxidase</keyword>
<dbReference type="EC" id="1.11.1.24" evidence="3"/>
<evidence type="ECO:0000313" key="15">
    <source>
        <dbReference type="EMBL" id="CUU54157.1"/>
    </source>
</evidence>
<dbReference type="Gene3D" id="3.40.30.10">
    <property type="entry name" value="Glutaredoxin"/>
    <property type="match status" value="1"/>
</dbReference>
<evidence type="ECO:0000256" key="12">
    <source>
        <dbReference type="ARBA" id="ARBA00049091"/>
    </source>
</evidence>
<comment type="similarity">
    <text evidence="10">Belongs to the peroxiredoxin family. BCP/PrxQ subfamily.</text>
</comment>
<dbReference type="InterPro" id="IPR013766">
    <property type="entry name" value="Thioredoxin_domain"/>
</dbReference>
<dbReference type="Proteomes" id="UP000198802">
    <property type="component" value="Unassembled WGS sequence"/>
</dbReference>
<dbReference type="Pfam" id="PF00578">
    <property type="entry name" value="AhpC-TSA"/>
    <property type="match status" value="1"/>
</dbReference>
<dbReference type="InterPro" id="IPR000866">
    <property type="entry name" value="AhpC/TSA"/>
</dbReference>
<dbReference type="InterPro" id="IPR050924">
    <property type="entry name" value="Peroxiredoxin_BCP/PrxQ"/>
</dbReference>
<comment type="function">
    <text evidence="1">Thiol-specific peroxidase that catalyzes the reduction of hydrogen peroxide and organic hydroperoxides to water and alcohols, respectively. Plays a role in cell protection against oxidative stress by detoxifying peroxides and as sensor of hydrogen peroxide-mediated signaling events.</text>
</comment>
<dbReference type="EMBL" id="FAOZ01000002">
    <property type="protein sequence ID" value="CUU54157.1"/>
    <property type="molecule type" value="Genomic_DNA"/>
</dbReference>
<accession>A0A0S4QFA7</accession>
<evidence type="ECO:0000256" key="4">
    <source>
        <dbReference type="ARBA" id="ARBA00022559"/>
    </source>
</evidence>
<protein>
    <recommendedName>
        <fullName evidence="3">thioredoxin-dependent peroxiredoxin</fullName>
        <ecNumber evidence="3">1.11.1.24</ecNumber>
    </recommendedName>
    <alternativeName>
        <fullName evidence="11">Bacterioferritin comigratory protein</fullName>
    </alternativeName>
    <alternativeName>
        <fullName evidence="9">Thioredoxin peroxidase</fullName>
    </alternativeName>
</protein>
<dbReference type="GO" id="GO:0008379">
    <property type="term" value="F:thioredoxin peroxidase activity"/>
    <property type="evidence" value="ECO:0007669"/>
    <property type="project" value="TreeGrafter"/>
</dbReference>
<dbReference type="InterPro" id="IPR024706">
    <property type="entry name" value="Peroxiredoxin_AhpC-typ"/>
</dbReference>
<keyword evidence="7" id="KW-1015">Disulfide bond</keyword>
<keyword evidence="16" id="KW-1185">Reference proteome</keyword>
<name>A0A0S4QFA7_9ACTN</name>
<dbReference type="SUPFAM" id="SSF52833">
    <property type="entry name" value="Thioredoxin-like"/>
    <property type="match status" value="1"/>
</dbReference>
<proteinExistence type="inferred from homology"/>
<evidence type="ECO:0000256" key="7">
    <source>
        <dbReference type="ARBA" id="ARBA00023157"/>
    </source>
</evidence>
<comment type="subunit">
    <text evidence="2">Monomer.</text>
</comment>
<dbReference type="GO" id="GO:0034599">
    <property type="term" value="P:cellular response to oxidative stress"/>
    <property type="evidence" value="ECO:0007669"/>
    <property type="project" value="TreeGrafter"/>
</dbReference>
<sequence length="157" mass="16664">MATPAVGQPAPDFTLPGLTLNGPEALRSDFTLSQEKGHPVVLAFYPGDNTPVCTKQLCSYTAGIEVFRGLGAPVWGISPQGLDSHEEFARSHSLGFPLLADTERTVVKQYGIALPGLGLRRSVFVVDGDGVLRWKEVGLIGITYSNVDTIAAALAKL</sequence>
<evidence type="ECO:0000256" key="2">
    <source>
        <dbReference type="ARBA" id="ARBA00011245"/>
    </source>
</evidence>
<dbReference type="RefSeq" id="WP_091271456.1">
    <property type="nucleotide sequence ID" value="NZ_FAOZ01000002.1"/>
</dbReference>
<evidence type="ECO:0000256" key="5">
    <source>
        <dbReference type="ARBA" id="ARBA00022862"/>
    </source>
</evidence>
<evidence type="ECO:0000256" key="13">
    <source>
        <dbReference type="PIRSR" id="PIRSR000239-1"/>
    </source>
</evidence>
<dbReference type="CDD" id="cd03017">
    <property type="entry name" value="PRX_BCP"/>
    <property type="match status" value="1"/>
</dbReference>
<evidence type="ECO:0000256" key="11">
    <source>
        <dbReference type="ARBA" id="ARBA00041373"/>
    </source>
</evidence>